<comment type="caution">
    <text evidence="1">The sequence shown here is derived from an EMBL/GenBank/DDBJ whole genome shotgun (WGS) entry which is preliminary data.</text>
</comment>
<dbReference type="AlphaFoldDB" id="A0A1Y2HG81"/>
<accession>A0A1Y2HG81</accession>
<keyword evidence="2" id="KW-1185">Reference proteome</keyword>
<evidence type="ECO:0008006" key="3">
    <source>
        <dbReference type="Google" id="ProtNLM"/>
    </source>
</evidence>
<sequence length="240" mass="24904">MILPNSPFADGSSQSAINSYHNIRSRTHNHNGRFTLARYCAPWVAHSRFTSSDGSDLTCLLNQISVASLSELTATNDYGITALHCSIYFSLPTLTSAILRRLADLSSTSSTAAAALSTYLQPTPTCPSPLMLAALLGAPDVIRDVHAQLAGKTVAERNRIATICALGEEPGADFAARSWNGTPVFPVELTAVGEGGAASQSESLDATLISSIASRAGWGLGNKGGSVGNEGQVNAAVVGQ</sequence>
<protein>
    <recommendedName>
        <fullName evidence="3">Ankyrin repeat-containing domain protein</fullName>
    </recommendedName>
</protein>
<proteinExistence type="predicted"/>
<gene>
    <name evidence="1" type="ORF">BCR44DRAFT_1501735</name>
</gene>
<organism evidence="1 2">
    <name type="scientific">Catenaria anguillulae PL171</name>
    <dbReference type="NCBI Taxonomy" id="765915"/>
    <lineage>
        <taxon>Eukaryota</taxon>
        <taxon>Fungi</taxon>
        <taxon>Fungi incertae sedis</taxon>
        <taxon>Blastocladiomycota</taxon>
        <taxon>Blastocladiomycetes</taxon>
        <taxon>Blastocladiales</taxon>
        <taxon>Catenariaceae</taxon>
        <taxon>Catenaria</taxon>
    </lineage>
</organism>
<name>A0A1Y2HG81_9FUNG</name>
<evidence type="ECO:0000313" key="1">
    <source>
        <dbReference type="EMBL" id="ORZ32891.1"/>
    </source>
</evidence>
<reference evidence="1 2" key="1">
    <citation type="submission" date="2016-07" db="EMBL/GenBank/DDBJ databases">
        <title>Pervasive Adenine N6-methylation of Active Genes in Fungi.</title>
        <authorList>
            <consortium name="DOE Joint Genome Institute"/>
            <person name="Mondo S.J."/>
            <person name="Dannebaum R.O."/>
            <person name="Kuo R.C."/>
            <person name="Labutti K."/>
            <person name="Haridas S."/>
            <person name="Kuo A."/>
            <person name="Salamov A."/>
            <person name="Ahrendt S.R."/>
            <person name="Lipzen A."/>
            <person name="Sullivan W."/>
            <person name="Andreopoulos W.B."/>
            <person name="Clum A."/>
            <person name="Lindquist E."/>
            <person name="Daum C."/>
            <person name="Ramamoorthy G.K."/>
            <person name="Gryganskyi A."/>
            <person name="Culley D."/>
            <person name="Magnuson J.K."/>
            <person name="James T.Y."/>
            <person name="O'Malley M.A."/>
            <person name="Stajich J.E."/>
            <person name="Spatafora J.W."/>
            <person name="Visel A."/>
            <person name="Grigoriev I.V."/>
        </authorList>
    </citation>
    <scope>NUCLEOTIDE SEQUENCE [LARGE SCALE GENOMIC DNA]</scope>
    <source>
        <strain evidence="1 2">PL171</strain>
    </source>
</reference>
<evidence type="ECO:0000313" key="2">
    <source>
        <dbReference type="Proteomes" id="UP000193411"/>
    </source>
</evidence>
<dbReference type="Proteomes" id="UP000193411">
    <property type="component" value="Unassembled WGS sequence"/>
</dbReference>
<dbReference type="EMBL" id="MCFL01000041">
    <property type="protein sequence ID" value="ORZ32891.1"/>
    <property type="molecule type" value="Genomic_DNA"/>
</dbReference>